<comment type="caution">
    <text evidence="2">The sequence shown here is derived from an EMBL/GenBank/DDBJ whole genome shotgun (WGS) entry which is preliminary data.</text>
</comment>
<dbReference type="EMBL" id="JAWDES010000003">
    <property type="protein sequence ID" value="MDU0258842.1"/>
    <property type="molecule type" value="Genomic_DNA"/>
</dbReference>
<sequence length="162" mass="18468">MEIGENRFRPGPAKADYQAGFVLRFNLTRRLHLQSELNFAFVNYSIRAEGSRTRSVSLRSERFEIPLQLGLQFGPLRLFGGAQFRVADSERDSAPKLLKVNFNDDVGIMGGVGFNIRKFFFDFRLSGYARSHVWNTFVSDGVSQRVRIPRNLVYGGSVGFFF</sequence>
<reference evidence="2" key="1">
    <citation type="submission" date="2023-10" db="EMBL/GenBank/DDBJ databases">
        <title>Genome Sequence of the Bacteria from From Gut Wall in Crohn's Disease.</title>
        <authorList>
            <person name="Rodriguez-Palacios A."/>
        </authorList>
    </citation>
    <scope>NUCLEOTIDE SEQUENCE</scope>
    <source>
        <strain evidence="2">CavFT-hAR58</strain>
    </source>
</reference>
<dbReference type="AlphaFoldDB" id="A0AAE4RWH0"/>
<name>A0AAE4RWH0_9BACT</name>
<dbReference type="Pfam" id="PF13568">
    <property type="entry name" value="OMP_b-brl_2"/>
    <property type="match status" value="1"/>
</dbReference>
<dbReference type="InterPro" id="IPR025665">
    <property type="entry name" value="Beta-barrel_OMP_2"/>
</dbReference>
<evidence type="ECO:0000313" key="3">
    <source>
        <dbReference type="Proteomes" id="UP001181347"/>
    </source>
</evidence>
<organism evidence="2 3">
    <name type="scientific">Alistipes finegoldii</name>
    <dbReference type="NCBI Taxonomy" id="214856"/>
    <lineage>
        <taxon>Bacteria</taxon>
        <taxon>Pseudomonadati</taxon>
        <taxon>Bacteroidota</taxon>
        <taxon>Bacteroidia</taxon>
        <taxon>Bacteroidales</taxon>
        <taxon>Rikenellaceae</taxon>
        <taxon>Alistipes</taxon>
    </lineage>
</organism>
<evidence type="ECO:0000313" key="2">
    <source>
        <dbReference type="EMBL" id="MDU0258842.1"/>
    </source>
</evidence>
<gene>
    <name evidence="2" type="ORF">RVH17_01700</name>
</gene>
<feature type="domain" description="Outer membrane protein beta-barrel" evidence="1">
    <location>
        <begin position="14"/>
        <end position="125"/>
    </location>
</feature>
<dbReference type="RefSeq" id="WP_237959200.1">
    <property type="nucleotide sequence ID" value="NZ_BAAFKU010000038.1"/>
</dbReference>
<protein>
    <submittedName>
        <fullName evidence="2">Outer membrane beta-barrel protein</fullName>
    </submittedName>
</protein>
<accession>A0AAE4RWH0</accession>
<evidence type="ECO:0000259" key="1">
    <source>
        <dbReference type="Pfam" id="PF13568"/>
    </source>
</evidence>
<dbReference type="Proteomes" id="UP001181347">
    <property type="component" value="Unassembled WGS sequence"/>
</dbReference>
<proteinExistence type="predicted"/>